<name>A0A7M5VCS1_9CNID</name>
<reference evidence="1" key="1">
    <citation type="submission" date="2021-01" db="UniProtKB">
        <authorList>
            <consortium name="EnsemblMetazoa"/>
        </authorList>
    </citation>
    <scope>IDENTIFICATION</scope>
</reference>
<accession>A0A7M5VCS1</accession>
<dbReference type="OrthoDB" id="10059362at2759"/>
<evidence type="ECO:0000313" key="2">
    <source>
        <dbReference type="Proteomes" id="UP000594262"/>
    </source>
</evidence>
<dbReference type="EnsemblMetazoa" id="CLYHEMT011953.1">
    <property type="protein sequence ID" value="CLYHEMP011953.1"/>
    <property type="gene ID" value="CLYHEMG011953"/>
</dbReference>
<dbReference type="AlphaFoldDB" id="A0A7M5VCS1"/>
<sequence length="188" mass="21565">KKIFITSKKHVVTRSKEKDRSTMDKTLNPYITNSTATKLYGYLQTDKKEVVWVNKRYIPTELRSTAPVPRHKFLNDKEKGKAAASADTIKEWMKPIISPPITDYQRPSSEEQFSQSSHANQCQEWSTLRQMLPSKGTVSAKAPPQWGTGQSEPISFRIQRKSRFPKINSPMTSYVDAAHVTNRLFTFQ</sequence>
<proteinExistence type="predicted"/>
<evidence type="ECO:0000313" key="1">
    <source>
        <dbReference type="EnsemblMetazoa" id="CLYHEMP011953.1"/>
    </source>
</evidence>
<keyword evidence="2" id="KW-1185">Reference proteome</keyword>
<organism evidence="1 2">
    <name type="scientific">Clytia hemisphaerica</name>
    <dbReference type="NCBI Taxonomy" id="252671"/>
    <lineage>
        <taxon>Eukaryota</taxon>
        <taxon>Metazoa</taxon>
        <taxon>Cnidaria</taxon>
        <taxon>Hydrozoa</taxon>
        <taxon>Hydroidolina</taxon>
        <taxon>Leptothecata</taxon>
        <taxon>Obeliida</taxon>
        <taxon>Clytiidae</taxon>
        <taxon>Clytia</taxon>
    </lineage>
</organism>
<protein>
    <submittedName>
        <fullName evidence="1">Uncharacterized protein</fullName>
    </submittedName>
</protein>
<dbReference type="Proteomes" id="UP000594262">
    <property type="component" value="Unplaced"/>
</dbReference>